<dbReference type="AlphaFoldDB" id="A0A2Z7DGX6"/>
<name>A0A2Z7DGX6_9LAMI</name>
<sequence length="207" mass="21621">MDQPQDQITSAPAAGEEASKNQRNIQLDDAQPSTGQPAASNSQIASSSSAGQSVAGNCQLVSPADQSVARDIQQATRRPTDVPAGSTSHQLEAIASPLQLISSPPAGEPAGSTSRPPADVPAASTSYQQEADAQASDSQHQLASADPVAATHPTTQGEQQSNPIGLDLRWNRNHPPEQVIGGMTSLSAEVSFVHWEYISRRGNQELI</sequence>
<gene>
    <name evidence="2" type="ORF">F511_27730</name>
</gene>
<evidence type="ECO:0000256" key="1">
    <source>
        <dbReference type="SAM" id="MobiDB-lite"/>
    </source>
</evidence>
<keyword evidence="3" id="KW-1185">Reference proteome</keyword>
<feature type="region of interest" description="Disordered" evidence="1">
    <location>
        <begin position="1"/>
        <end position="173"/>
    </location>
</feature>
<protein>
    <submittedName>
        <fullName evidence="2">Uncharacterized protein</fullName>
    </submittedName>
</protein>
<feature type="compositionally biased region" description="Polar residues" evidence="1">
    <location>
        <begin position="1"/>
        <end position="10"/>
    </location>
</feature>
<evidence type="ECO:0000313" key="2">
    <source>
        <dbReference type="EMBL" id="KZV56863.1"/>
    </source>
</evidence>
<dbReference type="Proteomes" id="UP000250235">
    <property type="component" value="Unassembled WGS sequence"/>
</dbReference>
<feature type="compositionally biased region" description="Low complexity" evidence="1">
    <location>
        <begin position="128"/>
        <end position="146"/>
    </location>
</feature>
<feature type="compositionally biased region" description="Polar residues" evidence="1">
    <location>
        <begin position="21"/>
        <end position="37"/>
    </location>
</feature>
<reference evidence="2 3" key="1">
    <citation type="journal article" date="2015" name="Proc. Natl. Acad. Sci. U.S.A.">
        <title>The resurrection genome of Boea hygrometrica: A blueprint for survival of dehydration.</title>
        <authorList>
            <person name="Xiao L."/>
            <person name="Yang G."/>
            <person name="Zhang L."/>
            <person name="Yang X."/>
            <person name="Zhao S."/>
            <person name="Ji Z."/>
            <person name="Zhou Q."/>
            <person name="Hu M."/>
            <person name="Wang Y."/>
            <person name="Chen M."/>
            <person name="Xu Y."/>
            <person name="Jin H."/>
            <person name="Xiao X."/>
            <person name="Hu G."/>
            <person name="Bao F."/>
            <person name="Hu Y."/>
            <person name="Wan P."/>
            <person name="Li L."/>
            <person name="Deng X."/>
            <person name="Kuang T."/>
            <person name="Xiang C."/>
            <person name="Zhu J.K."/>
            <person name="Oliver M.J."/>
            <person name="He Y."/>
        </authorList>
    </citation>
    <scope>NUCLEOTIDE SEQUENCE [LARGE SCALE GENOMIC DNA]</scope>
    <source>
        <strain evidence="3">cv. XS01</strain>
    </source>
</reference>
<feature type="compositionally biased region" description="Polar residues" evidence="1">
    <location>
        <begin position="152"/>
        <end position="163"/>
    </location>
</feature>
<feature type="compositionally biased region" description="Low complexity" evidence="1">
    <location>
        <begin position="38"/>
        <end position="57"/>
    </location>
</feature>
<accession>A0A2Z7DGX6</accession>
<proteinExistence type="predicted"/>
<organism evidence="2 3">
    <name type="scientific">Dorcoceras hygrometricum</name>
    <dbReference type="NCBI Taxonomy" id="472368"/>
    <lineage>
        <taxon>Eukaryota</taxon>
        <taxon>Viridiplantae</taxon>
        <taxon>Streptophyta</taxon>
        <taxon>Embryophyta</taxon>
        <taxon>Tracheophyta</taxon>
        <taxon>Spermatophyta</taxon>
        <taxon>Magnoliopsida</taxon>
        <taxon>eudicotyledons</taxon>
        <taxon>Gunneridae</taxon>
        <taxon>Pentapetalae</taxon>
        <taxon>asterids</taxon>
        <taxon>lamiids</taxon>
        <taxon>Lamiales</taxon>
        <taxon>Gesneriaceae</taxon>
        <taxon>Didymocarpoideae</taxon>
        <taxon>Trichosporeae</taxon>
        <taxon>Loxocarpinae</taxon>
        <taxon>Dorcoceras</taxon>
    </lineage>
</organism>
<evidence type="ECO:0000313" key="3">
    <source>
        <dbReference type="Proteomes" id="UP000250235"/>
    </source>
</evidence>
<dbReference type="EMBL" id="KQ987759">
    <property type="protein sequence ID" value="KZV56863.1"/>
    <property type="molecule type" value="Genomic_DNA"/>
</dbReference>